<dbReference type="SUPFAM" id="SSF52540">
    <property type="entry name" value="P-loop containing nucleoside triphosphate hydrolases"/>
    <property type="match status" value="2"/>
</dbReference>
<dbReference type="Gene3D" id="1.10.20.140">
    <property type="match status" value="1"/>
</dbReference>
<feature type="region of interest" description="Interaction with substrate tRNA" evidence="10">
    <location>
        <begin position="161"/>
        <end position="165"/>
    </location>
</feature>
<dbReference type="PANTHER" id="PTHR11088:SF60">
    <property type="entry name" value="TRNA DIMETHYLALLYLTRANSFERASE"/>
    <property type="match status" value="1"/>
</dbReference>
<comment type="function">
    <text evidence="2 10 12">Catalyzes the transfer of a dimethylallyl group onto the adenine at position 37 in tRNAs that read codons beginning with uridine, leading to the formation of N6-(dimethylallyl)adenosine (i(6)A).</text>
</comment>
<feature type="site" description="Interaction with substrate tRNA" evidence="10">
    <location>
        <position position="103"/>
    </location>
</feature>
<evidence type="ECO:0000256" key="7">
    <source>
        <dbReference type="ARBA" id="ARBA00022840"/>
    </source>
</evidence>
<keyword evidence="4 10" id="KW-0808">Transferase</keyword>
<feature type="site" description="Interaction with substrate tRNA" evidence="10">
    <location>
        <position position="125"/>
    </location>
</feature>
<dbReference type="RefSeq" id="WP_072576238.1">
    <property type="nucleotide sequence ID" value="NZ_LWHB01000058.1"/>
</dbReference>
<evidence type="ECO:0000256" key="6">
    <source>
        <dbReference type="ARBA" id="ARBA00022741"/>
    </source>
</evidence>
<evidence type="ECO:0000256" key="11">
    <source>
        <dbReference type="RuleBase" id="RU003783"/>
    </source>
</evidence>
<dbReference type="EMBL" id="UHIC01000001">
    <property type="protein sequence ID" value="SUO94921.1"/>
    <property type="molecule type" value="Genomic_DNA"/>
</dbReference>
<evidence type="ECO:0000313" key="14">
    <source>
        <dbReference type="EMBL" id="SUO94921.1"/>
    </source>
</evidence>
<dbReference type="HAMAP" id="MF_00185">
    <property type="entry name" value="IPP_trans"/>
    <property type="match status" value="1"/>
</dbReference>
<keyword evidence="6 10" id="KW-0547">Nucleotide-binding</keyword>
<evidence type="ECO:0000256" key="9">
    <source>
        <dbReference type="ARBA" id="ARBA00049563"/>
    </source>
</evidence>
<accession>A0A380MT78</accession>
<reference evidence="14 15" key="1">
    <citation type="submission" date="2018-06" db="EMBL/GenBank/DDBJ databases">
        <authorList>
            <consortium name="Pathogen Informatics"/>
            <person name="Doyle S."/>
        </authorList>
    </citation>
    <scope>NUCLEOTIDE SEQUENCE [LARGE SCALE GENOMIC DNA]</scope>
    <source>
        <strain evidence="14 15">NCTC13337</strain>
    </source>
</reference>
<dbReference type="InterPro" id="IPR027417">
    <property type="entry name" value="P-loop_NTPase"/>
</dbReference>
<feature type="region of interest" description="Interaction with substrate tRNA" evidence="10">
    <location>
        <begin position="37"/>
        <end position="40"/>
    </location>
</feature>
<dbReference type="NCBIfam" id="TIGR00174">
    <property type="entry name" value="miaA"/>
    <property type="match status" value="1"/>
</dbReference>
<evidence type="ECO:0000256" key="1">
    <source>
        <dbReference type="ARBA" id="ARBA00001946"/>
    </source>
</evidence>
<keyword evidence="5 10" id="KW-0819">tRNA processing</keyword>
<comment type="caution">
    <text evidence="10">Lacks conserved residue(s) required for the propagation of feature annotation.</text>
</comment>
<keyword evidence="7 10" id="KW-0067">ATP-binding</keyword>
<comment type="subunit">
    <text evidence="10">Monomer.</text>
</comment>
<evidence type="ECO:0000313" key="15">
    <source>
        <dbReference type="Proteomes" id="UP000254601"/>
    </source>
</evidence>
<organism evidence="14 15">
    <name type="scientific">Suttonella ornithocola</name>
    <dbReference type="NCBI Taxonomy" id="279832"/>
    <lineage>
        <taxon>Bacteria</taxon>
        <taxon>Pseudomonadati</taxon>
        <taxon>Pseudomonadota</taxon>
        <taxon>Gammaproteobacteria</taxon>
        <taxon>Cardiobacteriales</taxon>
        <taxon>Cardiobacteriaceae</taxon>
        <taxon>Suttonella</taxon>
    </lineage>
</organism>
<dbReference type="Pfam" id="PF01715">
    <property type="entry name" value="IPPT"/>
    <property type="match status" value="1"/>
</dbReference>
<dbReference type="PANTHER" id="PTHR11088">
    <property type="entry name" value="TRNA DIMETHYLALLYLTRANSFERASE"/>
    <property type="match status" value="1"/>
</dbReference>
<evidence type="ECO:0000256" key="12">
    <source>
        <dbReference type="RuleBase" id="RU003784"/>
    </source>
</evidence>
<evidence type="ECO:0000256" key="4">
    <source>
        <dbReference type="ARBA" id="ARBA00022679"/>
    </source>
</evidence>
<comment type="similarity">
    <text evidence="3 10 13">Belongs to the IPP transferase family.</text>
</comment>
<evidence type="ECO:0000256" key="3">
    <source>
        <dbReference type="ARBA" id="ARBA00005842"/>
    </source>
</evidence>
<dbReference type="Proteomes" id="UP000254601">
    <property type="component" value="Unassembled WGS sequence"/>
</dbReference>
<dbReference type="GO" id="GO:0006400">
    <property type="term" value="P:tRNA modification"/>
    <property type="evidence" value="ECO:0007669"/>
    <property type="project" value="TreeGrafter"/>
</dbReference>
<dbReference type="EC" id="2.5.1.75" evidence="10"/>
<gene>
    <name evidence="10 14" type="primary">miaA</name>
    <name evidence="14" type="ORF">NCTC13337_00995</name>
</gene>
<name>A0A380MT78_9GAMM</name>
<dbReference type="AlphaFoldDB" id="A0A380MT78"/>
<proteinExistence type="inferred from homology"/>
<evidence type="ECO:0000256" key="2">
    <source>
        <dbReference type="ARBA" id="ARBA00003213"/>
    </source>
</evidence>
<sequence>MTTMPPLICLIGPTAIGKTALAFALADRYPVHLISVDSAQIYQQMDIGTAKPDIQTLQTYPHALIDLIPPEESYSAAQFCQDAQKEITYAYQAGKIPIFVGGTMMYYLAFFEGLADLPTSTPQSRAKIEARLDTEGAEKLYQELVERDPHTAAQISVNDRQRLTRFSELMLLTGQTPSELFAAQSHQHPKYATLAIALNTERKHLHERIAARFQSMMQAGFLEEVRMLKDRPLLTAEHPSMRSVGYRQLWQYLDGQFSLEEATEQGIIATRQLAKRQITWMNNRLQKSLTLHFHDPLADSTSSTPLNQIDQFLQTHPSLK</sequence>
<feature type="binding site" evidence="10">
    <location>
        <begin position="12"/>
        <end position="19"/>
    </location>
    <ligand>
        <name>ATP</name>
        <dbReference type="ChEBI" id="CHEBI:30616"/>
    </ligand>
</feature>
<feature type="binding site" evidence="10">
    <location>
        <begin position="14"/>
        <end position="19"/>
    </location>
    <ligand>
        <name>substrate</name>
    </ligand>
</feature>
<evidence type="ECO:0000256" key="8">
    <source>
        <dbReference type="ARBA" id="ARBA00022842"/>
    </source>
</evidence>
<dbReference type="InterPro" id="IPR018022">
    <property type="entry name" value="IPT"/>
</dbReference>
<keyword evidence="8 10" id="KW-0460">Magnesium</keyword>
<protein>
    <recommendedName>
        <fullName evidence="10">tRNA dimethylallyltransferase</fullName>
        <ecNumber evidence="10">2.5.1.75</ecNumber>
    </recommendedName>
    <alternativeName>
        <fullName evidence="10">Dimethylallyl diphosphate:tRNA dimethylallyltransferase</fullName>
        <shortName evidence="10">DMAPP:tRNA dimethylallyltransferase</shortName>
        <shortName evidence="10">DMATase</shortName>
    </alternativeName>
    <alternativeName>
        <fullName evidence="10">Isopentenyl-diphosphate:tRNA isopentenyltransferase</fullName>
        <shortName evidence="10">IPP transferase</shortName>
        <shortName evidence="10">IPPT</shortName>
        <shortName evidence="10">IPTase</shortName>
    </alternativeName>
</protein>
<dbReference type="GO" id="GO:0005524">
    <property type="term" value="F:ATP binding"/>
    <property type="evidence" value="ECO:0007669"/>
    <property type="project" value="UniProtKB-UniRule"/>
</dbReference>
<dbReference type="Gene3D" id="3.40.50.300">
    <property type="entry name" value="P-loop containing nucleotide triphosphate hydrolases"/>
    <property type="match status" value="1"/>
</dbReference>
<dbReference type="GO" id="GO:0052381">
    <property type="term" value="F:tRNA dimethylallyltransferase activity"/>
    <property type="evidence" value="ECO:0007669"/>
    <property type="project" value="UniProtKB-UniRule"/>
</dbReference>
<comment type="cofactor">
    <cofactor evidence="1 10">
        <name>Mg(2+)</name>
        <dbReference type="ChEBI" id="CHEBI:18420"/>
    </cofactor>
</comment>
<evidence type="ECO:0000256" key="13">
    <source>
        <dbReference type="RuleBase" id="RU003785"/>
    </source>
</evidence>
<evidence type="ECO:0000256" key="10">
    <source>
        <dbReference type="HAMAP-Rule" id="MF_00185"/>
    </source>
</evidence>
<comment type="catalytic activity">
    <reaction evidence="9 10 11">
        <text>adenosine(37) in tRNA + dimethylallyl diphosphate = N(6)-dimethylallyladenosine(37) in tRNA + diphosphate</text>
        <dbReference type="Rhea" id="RHEA:26482"/>
        <dbReference type="Rhea" id="RHEA-COMP:10162"/>
        <dbReference type="Rhea" id="RHEA-COMP:10375"/>
        <dbReference type="ChEBI" id="CHEBI:33019"/>
        <dbReference type="ChEBI" id="CHEBI:57623"/>
        <dbReference type="ChEBI" id="CHEBI:74411"/>
        <dbReference type="ChEBI" id="CHEBI:74415"/>
        <dbReference type="EC" id="2.5.1.75"/>
    </reaction>
</comment>
<evidence type="ECO:0000256" key="5">
    <source>
        <dbReference type="ARBA" id="ARBA00022694"/>
    </source>
</evidence>
<dbReference type="InterPro" id="IPR039657">
    <property type="entry name" value="Dimethylallyltransferase"/>
</dbReference>
<keyword evidence="15" id="KW-1185">Reference proteome</keyword>